<feature type="region of interest" description="Disordered" evidence="1">
    <location>
        <begin position="19"/>
        <end position="39"/>
    </location>
</feature>
<gene>
    <name evidence="2" type="ORF">WMSIL1_LOCUS13533</name>
</gene>
<evidence type="ECO:0000256" key="1">
    <source>
        <dbReference type="SAM" id="MobiDB-lite"/>
    </source>
</evidence>
<name>A0A564Z873_HYMDI</name>
<evidence type="ECO:0000313" key="3">
    <source>
        <dbReference type="Proteomes" id="UP000321570"/>
    </source>
</evidence>
<dbReference type="Proteomes" id="UP000321570">
    <property type="component" value="Unassembled WGS sequence"/>
</dbReference>
<reference evidence="2 3" key="1">
    <citation type="submission" date="2019-07" db="EMBL/GenBank/DDBJ databases">
        <authorList>
            <person name="Jastrzebski P J."/>
            <person name="Paukszto L."/>
            <person name="Jastrzebski P J."/>
        </authorList>
    </citation>
    <scope>NUCLEOTIDE SEQUENCE [LARGE SCALE GENOMIC DNA]</scope>
    <source>
        <strain evidence="2 3">WMS-il1</strain>
    </source>
</reference>
<sequence length="79" mass="9264">MHPVSNLWTSTTISLRPSKMTLKPKRNRRKKKTGRRSERISRVTIHSSLYSYVPIATTGYVFVVTFNMKQYFTCVYLTC</sequence>
<feature type="non-terminal residue" evidence="2">
    <location>
        <position position="79"/>
    </location>
</feature>
<dbReference type="EMBL" id="CABIJS010000697">
    <property type="protein sequence ID" value="VUZ55660.1"/>
    <property type="molecule type" value="Genomic_DNA"/>
</dbReference>
<feature type="compositionally biased region" description="Basic residues" evidence="1">
    <location>
        <begin position="22"/>
        <end position="34"/>
    </location>
</feature>
<accession>A0A564Z873</accession>
<evidence type="ECO:0000313" key="2">
    <source>
        <dbReference type="EMBL" id="VUZ55660.1"/>
    </source>
</evidence>
<proteinExistence type="predicted"/>
<protein>
    <submittedName>
        <fullName evidence="2">Uncharacterized protein</fullName>
    </submittedName>
</protein>
<keyword evidence="3" id="KW-1185">Reference proteome</keyword>
<organism evidence="2 3">
    <name type="scientific">Hymenolepis diminuta</name>
    <name type="common">Rat tapeworm</name>
    <dbReference type="NCBI Taxonomy" id="6216"/>
    <lineage>
        <taxon>Eukaryota</taxon>
        <taxon>Metazoa</taxon>
        <taxon>Spiralia</taxon>
        <taxon>Lophotrochozoa</taxon>
        <taxon>Platyhelminthes</taxon>
        <taxon>Cestoda</taxon>
        <taxon>Eucestoda</taxon>
        <taxon>Cyclophyllidea</taxon>
        <taxon>Hymenolepididae</taxon>
        <taxon>Hymenolepis</taxon>
    </lineage>
</organism>
<dbReference type="AlphaFoldDB" id="A0A564Z873"/>